<organism evidence="1 2">
    <name type="scientific">Winogradskyella luteola</name>
    <dbReference type="NCBI Taxonomy" id="2828330"/>
    <lineage>
        <taxon>Bacteria</taxon>
        <taxon>Pseudomonadati</taxon>
        <taxon>Bacteroidota</taxon>
        <taxon>Flavobacteriia</taxon>
        <taxon>Flavobacteriales</taxon>
        <taxon>Flavobacteriaceae</taxon>
        <taxon>Winogradskyella</taxon>
    </lineage>
</organism>
<protein>
    <submittedName>
        <fullName evidence="1">Uncharacterized protein</fullName>
    </submittedName>
</protein>
<reference evidence="1" key="1">
    <citation type="submission" date="2021-04" db="EMBL/GenBank/DDBJ databases">
        <authorList>
            <person name="Pira H."/>
            <person name="Risdian C."/>
            <person name="Wink J."/>
        </authorList>
    </citation>
    <scope>NUCLEOTIDE SEQUENCE</scope>
    <source>
        <strain evidence="1">WHY3</strain>
    </source>
</reference>
<comment type="caution">
    <text evidence="1">The sequence shown here is derived from an EMBL/GenBank/DDBJ whole genome shotgun (WGS) entry which is preliminary data.</text>
</comment>
<accession>A0A9X1FA73</accession>
<dbReference type="Proteomes" id="UP001138894">
    <property type="component" value="Unassembled WGS sequence"/>
</dbReference>
<evidence type="ECO:0000313" key="1">
    <source>
        <dbReference type="EMBL" id="MBV7268805.1"/>
    </source>
</evidence>
<proteinExistence type="predicted"/>
<evidence type="ECO:0000313" key="2">
    <source>
        <dbReference type="Proteomes" id="UP001138894"/>
    </source>
</evidence>
<dbReference type="RefSeq" id="WP_218545351.1">
    <property type="nucleotide sequence ID" value="NZ_JAGSPD010000004.1"/>
</dbReference>
<keyword evidence="2" id="KW-1185">Reference proteome</keyword>
<sequence>MRRQELLKRFLTGTDRTGRFIVSSKITGITYFVEPIDHGKSTKLWGDVDPATQKLTGDYGNKSIGAVKEKDSLINEDNGFINILTFKGSPLGEIDSRDKMYESKH</sequence>
<name>A0A9X1FA73_9FLAO</name>
<dbReference type="EMBL" id="JAGSPD010000004">
    <property type="protein sequence ID" value="MBV7268805.1"/>
    <property type="molecule type" value="Genomic_DNA"/>
</dbReference>
<dbReference type="AlphaFoldDB" id="A0A9X1FA73"/>
<gene>
    <name evidence="1" type="ORF">KCG49_06350</name>
</gene>